<gene>
    <name evidence="1" type="primary">orf175</name>
</gene>
<organism evidence="1">
    <name type="scientific">Caulerpa cliftonii</name>
    <dbReference type="NCBI Taxonomy" id="1004391"/>
    <lineage>
        <taxon>Eukaryota</taxon>
        <taxon>Viridiplantae</taxon>
        <taxon>Chlorophyta</taxon>
        <taxon>core chlorophytes</taxon>
        <taxon>Ulvophyceae</taxon>
        <taxon>TCBD clade</taxon>
        <taxon>Bryopsidales</taxon>
        <taxon>Halimedineae</taxon>
        <taxon>Caulerpaceae</taxon>
        <taxon>Caulerpa</taxon>
    </lineage>
</organism>
<dbReference type="AlphaFoldDB" id="A0A1C9JBW6"/>
<keyword evidence="1" id="KW-0150">Chloroplast</keyword>
<name>A0A1C9JBW6_9CHLO</name>
<proteinExistence type="predicted"/>
<keyword evidence="1" id="KW-0934">Plastid</keyword>
<reference evidence="1" key="1">
    <citation type="journal article" date="2016" name="Genome Biol. Evol.">
        <title>Evolutionary Dynamics of Chloroplast Genomes in Low Light: A Case Study of the Endolithic Green Alga Ostreobium quekettii.</title>
        <authorList>
            <person name="R Marcelino V."/>
            <person name="Cremen M.C."/>
            <person name="Jackson C.J."/>
            <person name="Larkum A.A."/>
            <person name="Verbruggen H."/>
        </authorList>
    </citation>
    <scope>NUCLEOTIDE SEQUENCE</scope>
</reference>
<reference evidence="1" key="2">
    <citation type="submission" date="2016-08" db="EMBL/GenBank/DDBJ databases">
        <authorList>
            <person name="Seilhamer J.J."/>
        </authorList>
    </citation>
    <scope>NUCLEOTIDE SEQUENCE</scope>
</reference>
<accession>A0A1C9JBW6</accession>
<dbReference type="RefSeq" id="YP_009306430.1">
    <property type="nucleotide sequence ID" value="NC_031368.1"/>
</dbReference>
<sequence>MFDVNTLFGALGGAHWADGGNGKIRFGDQIHSKQTACEKINTLFEHHLQTWLPEAYFKHFVVKTKRLGTHFITQNCANYALKNIDGSLTTKIRGYTLDTQHFDGQAHFTESSAKHLIDSMLTGGARSALPVSQTTTSMKSATLGDFKYQAKCGFLPGDFIPCVNTPRLISASQMQ</sequence>
<dbReference type="GeneID" id="29288855"/>
<geneLocation type="chloroplast" evidence="1"/>
<protein>
    <submittedName>
        <fullName evidence="1">Uncharacterized protein</fullName>
    </submittedName>
</protein>
<evidence type="ECO:0000313" key="1">
    <source>
        <dbReference type="EMBL" id="AOP19334.1"/>
    </source>
</evidence>
<dbReference type="EMBL" id="KX808498">
    <property type="protein sequence ID" value="AOP19334.1"/>
    <property type="molecule type" value="Genomic_DNA"/>
</dbReference>